<accession>A0A6P8AYQ9</accession>
<proteinExistence type="predicted"/>
<dbReference type="KEGG" id="pgri:PgNI_11107"/>
<dbReference type="Proteomes" id="UP000515153">
    <property type="component" value="Chromosome VII"/>
</dbReference>
<name>A0A6P8AYQ9_PYRGI</name>
<feature type="signal peptide" evidence="1">
    <location>
        <begin position="1"/>
        <end position="21"/>
    </location>
</feature>
<gene>
    <name evidence="3" type="ORF">PgNI_11107</name>
</gene>
<protein>
    <submittedName>
        <fullName evidence="3">Uncharacterized protein</fullName>
    </submittedName>
</protein>
<evidence type="ECO:0000313" key="3">
    <source>
        <dbReference type="RefSeq" id="XP_030980048.1"/>
    </source>
</evidence>
<dbReference type="RefSeq" id="XP_030980048.1">
    <property type="nucleotide sequence ID" value="XM_031131081.1"/>
</dbReference>
<dbReference type="AlphaFoldDB" id="A0A6P8AYQ9"/>
<keyword evidence="2" id="KW-1185">Reference proteome</keyword>
<feature type="chain" id="PRO_5027952391" evidence="1">
    <location>
        <begin position="22"/>
        <end position="209"/>
    </location>
</feature>
<sequence>MRNVKQTIILAPLAAAALVASAPLSSRSANFNFEAGDSVPSSAREATFKIDGGDSAPLSARDATFNINREVAAVAPVSPSHRTPSPGFLPSETQPRLEARVEPAAAAPETVEQDVQGGGYKPYKEVDEYKAAKKEKKKQALLSVAQAAVEVGLKVAQGAKAAYDAKKEAKESKGGYGYGYGGGKGYGKMVNVDVPMVEHVETNACKVEA</sequence>
<reference evidence="3" key="3">
    <citation type="submission" date="2025-08" db="UniProtKB">
        <authorList>
            <consortium name="RefSeq"/>
        </authorList>
    </citation>
    <scope>IDENTIFICATION</scope>
    <source>
        <strain evidence="3">NI907</strain>
    </source>
</reference>
<organism evidence="2 3">
    <name type="scientific">Pyricularia grisea</name>
    <name type="common">Crabgrass-specific blast fungus</name>
    <name type="synonym">Magnaporthe grisea</name>
    <dbReference type="NCBI Taxonomy" id="148305"/>
    <lineage>
        <taxon>Eukaryota</taxon>
        <taxon>Fungi</taxon>
        <taxon>Dikarya</taxon>
        <taxon>Ascomycota</taxon>
        <taxon>Pezizomycotina</taxon>
        <taxon>Sordariomycetes</taxon>
        <taxon>Sordariomycetidae</taxon>
        <taxon>Magnaporthales</taxon>
        <taxon>Pyriculariaceae</taxon>
        <taxon>Pyricularia</taxon>
    </lineage>
</organism>
<evidence type="ECO:0000313" key="2">
    <source>
        <dbReference type="Proteomes" id="UP000515153"/>
    </source>
</evidence>
<reference evidence="2 3" key="1">
    <citation type="journal article" date="2019" name="Mol. Biol. Evol.">
        <title>Blast fungal genomes show frequent chromosomal changes, gene gains and losses, and effector gene turnover.</title>
        <authorList>
            <person name="Gomez Luciano L.B."/>
            <person name="Jason Tsai I."/>
            <person name="Chuma I."/>
            <person name="Tosa Y."/>
            <person name="Chen Y.H."/>
            <person name="Li J.Y."/>
            <person name="Li M.Y."/>
            <person name="Jade Lu M.Y."/>
            <person name="Nakayashiki H."/>
            <person name="Li W.H."/>
        </authorList>
    </citation>
    <scope>NUCLEOTIDE SEQUENCE [LARGE SCALE GENOMIC DNA]</scope>
    <source>
        <strain evidence="2 3">NI907</strain>
    </source>
</reference>
<reference evidence="3" key="2">
    <citation type="submission" date="2019-10" db="EMBL/GenBank/DDBJ databases">
        <authorList>
            <consortium name="NCBI Genome Project"/>
        </authorList>
    </citation>
    <scope>NUCLEOTIDE SEQUENCE</scope>
    <source>
        <strain evidence="3">NI907</strain>
    </source>
</reference>
<evidence type="ECO:0000256" key="1">
    <source>
        <dbReference type="SAM" id="SignalP"/>
    </source>
</evidence>
<dbReference type="GeneID" id="41965986"/>
<keyword evidence="1" id="KW-0732">Signal</keyword>